<feature type="region of interest" description="Disordered" evidence="1">
    <location>
        <begin position="37"/>
        <end position="73"/>
    </location>
</feature>
<dbReference type="KEGG" id="ahel:Q31a_51700"/>
<organism evidence="2 3">
    <name type="scientific">Aureliella helgolandensis</name>
    <dbReference type="NCBI Taxonomy" id="2527968"/>
    <lineage>
        <taxon>Bacteria</taxon>
        <taxon>Pseudomonadati</taxon>
        <taxon>Planctomycetota</taxon>
        <taxon>Planctomycetia</taxon>
        <taxon>Pirellulales</taxon>
        <taxon>Pirellulaceae</taxon>
        <taxon>Aureliella</taxon>
    </lineage>
</organism>
<proteinExistence type="predicted"/>
<evidence type="ECO:0000313" key="2">
    <source>
        <dbReference type="EMBL" id="QDV26791.1"/>
    </source>
</evidence>
<reference evidence="2 3" key="1">
    <citation type="submission" date="2019-02" db="EMBL/GenBank/DDBJ databases">
        <title>Deep-cultivation of Planctomycetes and their phenomic and genomic characterization uncovers novel biology.</title>
        <authorList>
            <person name="Wiegand S."/>
            <person name="Jogler M."/>
            <person name="Boedeker C."/>
            <person name="Pinto D."/>
            <person name="Vollmers J."/>
            <person name="Rivas-Marin E."/>
            <person name="Kohn T."/>
            <person name="Peeters S.H."/>
            <person name="Heuer A."/>
            <person name="Rast P."/>
            <person name="Oberbeckmann S."/>
            <person name="Bunk B."/>
            <person name="Jeske O."/>
            <person name="Meyerdierks A."/>
            <person name="Storesund J.E."/>
            <person name="Kallscheuer N."/>
            <person name="Luecker S."/>
            <person name="Lage O.M."/>
            <person name="Pohl T."/>
            <person name="Merkel B.J."/>
            <person name="Hornburger P."/>
            <person name="Mueller R.-W."/>
            <person name="Bruemmer F."/>
            <person name="Labrenz M."/>
            <person name="Spormann A.M."/>
            <person name="Op den Camp H."/>
            <person name="Overmann J."/>
            <person name="Amann R."/>
            <person name="Jetten M.S.M."/>
            <person name="Mascher T."/>
            <person name="Medema M.H."/>
            <person name="Devos D.P."/>
            <person name="Kaster A.-K."/>
            <person name="Ovreas L."/>
            <person name="Rohde M."/>
            <person name="Galperin M.Y."/>
            <person name="Jogler C."/>
        </authorList>
    </citation>
    <scope>NUCLEOTIDE SEQUENCE [LARGE SCALE GENOMIC DNA]</scope>
    <source>
        <strain evidence="2 3">Q31a</strain>
    </source>
</reference>
<protein>
    <submittedName>
        <fullName evidence="2">Uncharacterized protein</fullName>
    </submittedName>
</protein>
<accession>A0A518GDW5</accession>
<feature type="compositionally biased region" description="Polar residues" evidence="1">
    <location>
        <begin position="64"/>
        <end position="73"/>
    </location>
</feature>
<evidence type="ECO:0000313" key="3">
    <source>
        <dbReference type="Proteomes" id="UP000318017"/>
    </source>
</evidence>
<evidence type="ECO:0000256" key="1">
    <source>
        <dbReference type="SAM" id="MobiDB-lite"/>
    </source>
</evidence>
<keyword evidence="3" id="KW-1185">Reference proteome</keyword>
<dbReference type="EMBL" id="CP036298">
    <property type="protein sequence ID" value="QDV26791.1"/>
    <property type="molecule type" value="Genomic_DNA"/>
</dbReference>
<dbReference type="Proteomes" id="UP000318017">
    <property type="component" value="Chromosome"/>
</dbReference>
<dbReference type="AlphaFoldDB" id="A0A518GDW5"/>
<name>A0A518GDW5_9BACT</name>
<gene>
    <name evidence="2" type="ORF">Q31a_51700</name>
</gene>
<sequence>MWSAITRCRFGVMFGRRVVNPPSRCLGQRNDFFRGSELQGRRRGGSTGGGCKSRLVAEQKSYDKSQQSTYGVR</sequence>